<reference evidence="1" key="1">
    <citation type="submission" date="2022-05" db="EMBL/GenBank/DDBJ databases">
        <title>An RpoN-dependent PEP-CTERM gene is involved in floc formation of an Aquincola tertiaricarbonis strain.</title>
        <authorList>
            <person name="Qiu D."/>
            <person name="Xia M."/>
        </authorList>
    </citation>
    <scope>NUCLEOTIDE SEQUENCE</scope>
    <source>
        <strain evidence="1">RN12</strain>
    </source>
</reference>
<dbReference type="Proteomes" id="UP001056201">
    <property type="component" value="Chromosome 2"/>
</dbReference>
<keyword evidence="2" id="KW-1185">Reference proteome</keyword>
<name>A0ABY4SFI2_AQUTE</name>
<dbReference type="Pfam" id="PF04365">
    <property type="entry name" value="BrnT_toxin"/>
    <property type="match status" value="1"/>
</dbReference>
<sequence length="90" mass="10619">MRFTFDPAKSERNVAERGLPFTLAEEFDWSSALIAEDTRKMYPERRFQALGRIGEHLHMLVFTPRGDSLHVISLRRCNRRERTRYAHAKA</sequence>
<dbReference type="RefSeq" id="WP_250199094.1">
    <property type="nucleotide sequence ID" value="NZ_CP097636.1"/>
</dbReference>
<gene>
    <name evidence="1" type="ORF">MW290_18085</name>
</gene>
<accession>A0ABY4SFI2</accession>
<protein>
    <submittedName>
        <fullName evidence="1">BrnT family toxin</fullName>
    </submittedName>
</protein>
<proteinExistence type="predicted"/>
<organism evidence="1 2">
    <name type="scientific">Aquincola tertiaricarbonis</name>
    <dbReference type="NCBI Taxonomy" id="391953"/>
    <lineage>
        <taxon>Bacteria</taxon>
        <taxon>Pseudomonadati</taxon>
        <taxon>Pseudomonadota</taxon>
        <taxon>Betaproteobacteria</taxon>
        <taxon>Burkholderiales</taxon>
        <taxon>Sphaerotilaceae</taxon>
        <taxon>Aquincola</taxon>
    </lineage>
</organism>
<evidence type="ECO:0000313" key="1">
    <source>
        <dbReference type="EMBL" id="URI10890.1"/>
    </source>
</evidence>
<dbReference type="Gene3D" id="3.10.450.530">
    <property type="entry name" value="Ribonuclease toxin, BrnT, of type II toxin-antitoxin system"/>
    <property type="match status" value="1"/>
</dbReference>
<dbReference type="InterPro" id="IPR007460">
    <property type="entry name" value="BrnT_toxin"/>
</dbReference>
<evidence type="ECO:0000313" key="2">
    <source>
        <dbReference type="Proteomes" id="UP001056201"/>
    </source>
</evidence>
<dbReference type="EMBL" id="CP097636">
    <property type="protein sequence ID" value="URI10890.1"/>
    <property type="molecule type" value="Genomic_DNA"/>
</dbReference>
<dbReference type="InterPro" id="IPR038573">
    <property type="entry name" value="BrnT_sf"/>
</dbReference>